<dbReference type="RefSeq" id="WP_136413731.1">
    <property type="nucleotide sequence ID" value="NZ_CP039396.1"/>
</dbReference>
<evidence type="ECO:0000313" key="6">
    <source>
        <dbReference type="Proteomes" id="UP000297149"/>
    </source>
</evidence>
<dbReference type="SMART" id="SM00382">
    <property type="entry name" value="AAA"/>
    <property type="match status" value="1"/>
</dbReference>
<evidence type="ECO:0000256" key="2">
    <source>
        <dbReference type="ARBA" id="ARBA00022741"/>
    </source>
</evidence>
<dbReference type="Proteomes" id="UP000297149">
    <property type="component" value="Chromosome"/>
</dbReference>
<evidence type="ECO:0000259" key="4">
    <source>
        <dbReference type="PROSITE" id="PS50893"/>
    </source>
</evidence>
<evidence type="ECO:0000256" key="1">
    <source>
        <dbReference type="ARBA" id="ARBA00022448"/>
    </source>
</evidence>
<keyword evidence="2" id="KW-0547">Nucleotide-binding</keyword>
<dbReference type="GO" id="GO:0005524">
    <property type="term" value="F:ATP binding"/>
    <property type="evidence" value="ECO:0007669"/>
    <property type="project" value="UniProtKB-KW"/>
</dbReference>
<dbReference type="AlphaFoldDB" id="A0A4P7W1B4"/>
<name>A0A4P7W1B4_9BACT</name>
<protein>
    <submittedName>
        <fullName evidence="5">ABC transporter ATP-binding protein</fullName>
    </submittedName>
</protein>
<dbReference type="PANTHER" id="PTHR42939">
    <property type="entry name" value="ABC TRANSPORTER ATP-BINDING PROTEIN ALBC-RELATED"/>
    <property type="match status" value="1"/>
</dbReference>
<reference evidence="6" key="1">
    <citation type="submission" date="2019-02" db="EMBL/GenBank/DDBJ databases">
        <title>Isolation and identification of novel species under the genus Muribaculum.</title>
        <authorList>
            <person name="Miyake S."/>
            <person name="Ding Y."/>
            <person name="Low A."/>
            <person name="Soh M."/>
            <person name="Seedorf H."/>
        </authorList>
    </citation>
    <scope>NUCLEOTIDE SEQUENCE [LARGE SCALE GENOMIC DNA]</scope>
    <source>
        <strain evidence="6">H5</strain>
    </source>
</reference>
<keyword evidence="3 5" id="KW-0067">ATP-binding</keyword>
<gene>
    <name evidence="5" type="ORF">E7747_01685</name>
</gene>
<dbReference type="PROSITE" id="PS50893">
    <property type="entry name" value="ABC_TRANSPORTER_2"/>
    <property type="match status" value="1"/>
</dbReference>
<dbReference type="PANTHER" id="PTHR42939:SF1">
    <property type="entry name" value="ABC TRANSPORTER ATP-BINDING PROTEIN ALBC-RELATED"/>
    <property type="match status" value="1"/>
</dbReference>
<dbReference type="GO" id="GO:0016887">
    <property type="term" value="F:ATP hydrolysis activity"/>
    <property type="evidence" value="ECO:0007669"/>
    <property type="project" value="InterPro"/>
</dbReference>
<dbReference type="InterPro" id="IPR027417">
    <property type="entry name" value="P-loop_NTPase"/>
</dbReference>
<dbReference type="EMBL" id="CP039396">
    <property type="protein sequence ID" value="QCD41130.1"/>
    <property type="molecule type" value="Genomic_DNA"/>
</dbReference>
<evidence type="ECO:0000313" key="5">
    <source>
        <dbReference type="EMBL" id="QCD41130.1"/>
    </source>
</evidence>
<dbReference type="InterPro" id="IPR003593">
    <property type="entry name" value="AAA+_ATPase"/>
</dbReference>
<dbReference type="InterPro" id="IPR051782">
    <property type="entry name" value="ABC_Transporter_VariousFunc"/>
</dbReference>
<keyword evidence="1" id="KW-0813">Transport</keyword>
<dbReference type="InterPro" id="IPR003439">
    <property type="entry name" value="ABC_transporter-like_ATP-bd"/>
</dbReference>
<accession>A0A4P7W1B4</accession>
<dbReference type="KEGG" id="ddb:E7747_01685"/>
<proteinExistence type="predicted"/>
<keyword evidence="6" id="KW-1185">Reference proteome</keyword>
<organism evidence="5 6">
    <name type="scientific">Duncaniella dubosii</name>
    <dbReference type="NCBI Taxonomy" id="2518971"/>
    <lineage>
        <taxon>Bacteria</taxon>
        <taxon>Pseudomonadati</taxon>
        <taxon>Bacteroidota</taxon>
        <taxon>Bacteroidia</taxon>
        <taxon>Bacteroidales</taxon>
        <taxon>Muribaculaceae</taxon>
        <taxon>Duncaniella</taxon>
    </lineage>
</organism>
<dbReference type="Gene3D" id="3.40.50.300">
    <property type="entry name" value="P-loop containing nucleotide triphosphate hydrolases"/>
    <property type="match status" value="1"/>
</dbReference>
<dbReference type="Pfam" id="PF00005">
    <property type="entry name" value="ABC_tran"/>
    <property type="match status" value="1"/>
</dbReference>
<sequence>MIELKNLTYAYRRGLVAIDNVTADVPSGIHLLLGENGAGKTTLLRLIAGLLIPTEGCCMIDGTTMTRREPSTLKRVFMMPDTMEIPTKSIREFAKIHSKFYPRYSQEAFEENLREFELNGSETFNHLSLGLRHKTLLAYIIALGVDVLLLDEPANGLDINSKKALRHILARCISPEQTVIISTHTVSDLRELYDGVLVLSRSKLILAKPTWEISERISCVATPIPPYGSLFMEQGAGLFHSIIVNKSGEPSDLNYGLLYSALMSDSRTKILEIINGQTQNIG</sequence>
<dbReference type="SUPFAM" id="SSF52540">
    <property type="entry name" value="P-loop containing nucleoside triphosphate hydrolases"/>
    <property type="match status" value="1"/>
</dbReference>
<feature type="domain" description="ABC transporter" evidence="4">
    <location>
        <begin position="2"/>
        <end position="226"/>
    </location>
</feature>
<evidence type="ECO:0000256" key="3">
    <source>
        <dbReference type="ARBA" id="ARBA00022840"/>
    </source>
</evidence>